<accession>A0A0N4V680</accession>
<dbReference type="OrthoDB" id="5865642at2759"/>
<evidence type="ECO:0000313" key="3">
    <source>
        <dbReference type="Proteomes" id="UP000274131"/>
    </source>
</evidence>
<evidence type="ECO:0000313" key="2">
    <source>
        <dbReference type="EMBL" id="VDD90615.1"/>
    </source>
</evidence>
<evidence type="ECO:0000313" key="4">
    <source>
        <dbReference type="WBParaSite" id="EVEC_0000575501-mRNA-1"/>
    </source>
</evidence>
<dbReference type="EMBL" id="UXUI01008142">
    <property type="protein sequence ID" value="VDD90615.1"/>
    <property type="molecule type" value="Genomic_DNA"/>
</dbReference>
<keyword evidence="3" id="KW-1185">Reference proteome</keyword>
<dbReference type="PANTHER" id="PTHR18460">
    <property type="entry name" value="TEL2 INTERACTING PROTEIN 1 TTI1 FAMILY MEMBER"/>
    <property type="match status" value="1"/>
</dbReference>
<proteinExistence type="predicted"/>
<name>A0A0N4V680_ENTVE</name>
<dbReference type="GO" id="GO:0005737">
    <property type="term" value="C:cytoplasm"/>
    <property type="evidence" value="ECO:0007669"/>
    <property type="project" value="TreeGrafter"/>
</dbReference>
<organism evidence="4">
    <name type="scientific">Enterobius vermicularis</name>
    <name type="common">Human pinworm</name>
    <dbReference type="NCBI Taxonomy" id="51028"/>
    <lineage>
        <taxon>Eukaryota</taxon>
        <taxon>Metazoa</taxon>
        <taxon>Ecdysozoa</taxon>
        <taxon>Nematoda</taxon>
        <taxon>Chromadorea</taxon>
        <taxon>Rhabditida</taxon>
        <taxon>Spirurina</taxon>
        <taxon>Oxyuridomorpha</taxon>
        <taxon>Oxyuroidea</taxon>
        <taxon>Oxyuridae</taxon>
        <taxon>Enterobius</taxon>
    </lineage>
</organism>
<dbReference type="InterPro" id="IPR057567">
    <property type="entry name" value="TPR_TTI1_C"/>
</dbReference>
<sequence>MNHCDDPALFAHLEHMIPKILSAVDYSYQAFAFTLFQSENWQKYGFIYINSSLFRTKHLLSSPYLPVRLVVLDILEECTLSLCNFYDEILPMLHQNWPGLLSRLRDREVFVQMRAFQVSMGFKVASPHSSLEAWPVVNEFMISQVKRSKKADSSYSYSSYYSYQKAVLQLLVILSRPLKN</sequence>
<feature type="domain" description="TTI1 C-terminal TPR" evidence="1">
    <location>
        <begin position="53"/>
        <end position="175"/>
    </location>
</feature>
<reference evidence="2 3" key="2">
    <citation type="submission" date="2018-10" db="EMBL/GenBank/DDBJ databases">
        <authorList>
            <consortium name="Pathogen Informatics"/>
        </authorList>
    </citation>
    <scope>NUCLEOTIDE SEQUENCE [LARGE SCALE GENOMIC DNA]</scope>
</reference>
<dbReference type="Proteomes" id="UP000274131">
    <property type="component" value="Unassembled WGS sequence"/>
</dbReference>
<dbReference type="InterPro" id="IPR052587">
    <property type="entry name" value="TELO2-interacting_protein_1"/>
</dbReference>
<dbReference type="PANTHER" id="PTHR18460:SF3">
    <property type="entry name" value="TELO2-INTERACTING PROTEIN 1 HOMOLOG"/>
    <property type="match status" value="1"/>
</dbReference>
<dbReference type="STRING" id="51028.A0A0N4V680"/>
<dbReference type="AlphaFoldDB" id="A0A0N4V680"/>
<reference evidence="4" key="1">
    <citation type="submission" date="2017-02" db="UniProtKB">
        <authorList>
            <consortium name="WormBaseParasite"/>
        </authorList>
    </citation>
    <scope>IDENTIFICATION</scope>
</reference>
<dbReference type="WBParaSite" id="EVEC_0000575501-mRNA-1">
    <property type="protein sequence ID" value="EVEC_0000575501-mRNA-1"/>
    <property type="gene ID" value="EVEC_0000575501"/>
</dbReference>
<gene>
    <name evidence="2" type="ORF">EVEC_LOCUS5366</name>
</gene>
<protein>
    <submittedName>
        <fullName evidence="4">MOR2-PAG1_C domain-containing protein</fullName>
    </submittedName>
</protein>
<dbReference type="Pfam" id="PF24181">
    <property type="entry name" value="TPR_TTI1_C"/>
    <property type="match status" value="1"/>
</dbReference>
<evidence type="ECO:0000259" key="1">
    <source>
        <dbReference type="Pfam" id="PF24181"/>
    </source>
</evidence>